<dbReference type="InterPro" id="IPR016195">
    <property type="entry name" value="Pol/histidinol_Pase-like"/>
</dbReference>
<dbReference type="PANTHER" id="PTHR42924:SF3">
    <property type="entry name" value="POLYMERASE_HISTIDINOL PHOSPHATASE N-TERMINAL DOMAIN-CONTAINING PROTEIN"/>
    <property type="match status" value="1"/>
</dbReference>
<feature type="domain" description="PHP" evidence="2">
    <location>
        <begin position="147"/>
        <end position="205"/>
    </location>
</feature>
<dbReference type="InterPro" id="IPR004013">
    <property type="entry name" value="PHP_dom"/>
</dbReference>
<keyword evidence="1" id="KW-0812">Transmembrane</keyword>
<dbReference type="EMBL" id="RCNR01000003">
    <property type="protein sequence ID" value="MUH34657.1"/>
    <property type="molecule type" value="Genomic_DNA"/>
</dbReference>
<evidence type="ECO:0000313" key="3">
    <source>
        <dbReference type="EMBL" id="MUH34657.1"/>
    </source>
</evidence>
<keyword evidence="4" id="KW-1185">Reference proteome</keyword>
<dbReference type="Gene3D" id="3.20.20.140">
    <property type="entry name" value="Metal-dependent hydrolases"/>
    <property type="match status" value="1"/>
</dbReference>
<keyword evidence="1" id="KW-1133">Transmembrane helix</keyword>
<comment type="caution">
    <text evidence="3">The sequence shown here is derived from an EMBL/GenBank/DDBJ whole genome shotgun (WGS) entry which is preliminary data.</text>
</comment>
<keyword evidence="1" id="KW-0472">Membrane</keyword>
<dbReference type="SUPFAM" id="SSF89550">
    <property type="entry name" value="PHP domain-like"/>
    <property type="match status" value="1"/>
</dbReference>
<feature type="transmembrane region" description="Helical" evidence="1">
    <location>
        <begin position="413"/>
        <end position="433"/>
    </location>
</feature>
<dbReference type="RefSeq" id="WP_155598670.1">
    <property type="nucleotide sequence ID" value="NZ_RCNR01000003.1"/>
</dbReference>
<feature type="transmembrane region" description="Helical" evidence="1">
    <location>
        <begin position="49"/>
        <end position="69"/>
    </location>
</feature>
<evidence type="ECO:0000256" key="1">
    <source>
        <dbReference type="SAM" id="Phobius"/>
    </source>
</evidence>
<feature type="transmembrane region" description="Helical" evidence="1">
    <location>
        <begin position="9"/>
        <end position="29"/>
    </location>
</feature>
<dbReference type="OrthoDB" id="1420295at2"/>
<feature type="transmembrane region" description="Helical" evidence="1">
    <location>
        <begin position="76"/>
        <end position="95"/>
    </location>
</feature>
<gene>
    <name evidence="3" type="ORF">D9O36_02280</name>
</gene>
<sequence>MRRGKIEKLITITSILLIGILAMFFHFEIHFENTLTKLPESDFEVNISIWRYLFEPFLGPLIFFNRAIYALKELPLALIWFTFIYLFIDLILVYINGDGRREMLLKKLSNLPLLLGICFSIFVLILFIPLPNNTIINHSENSVLVTTHAHTEYSHDGLISQVGMWKWHKRNGFDAFFITDHANHKKSLQFSQAQRKGEFEITPLIMVGQEHSGSNHMSLLGLDGTFEAKGKSDKAVIDSVHKYGGTVIINHWFDGKGKAKEFYRDLGADGFEIENVGSDLYYNRENYEELKKFCVANNMTMIGGLDFHGYGRVCSIYNALEIPNWKLMEPMEKEKAVVDIIKNGPQEKIKILLYKDRDYYTDSSLIFRPFMTLVNYFRTLNFIQVISWVFWILLFQFVKERVKSSFLDPDKMLVLLGGFCVMFLLVLSGLYYSKGMSVKGYNKVYLEYFEVLGMVGFVLLVFVLLLGYLRFSRKPIIN</sequence>
<dbReference type="AlphaFoldDB" id="A0A7X2ZQR1"/>
<protein>
    <recommendedName>
        <fullName evidence="2">PHP domain-containing protein</fullName>
    </recommendedName>
</protein>
<proteinExistence type="predicted"/>
<dbReference type="Proteomes" id="UP000540519">
    <property type="component" value="Unassembled WGS sequence"/>
</dbReference>
<accession>A0A7X2ZQR1</accession>
<dbReference type="GO" id="GO:0035312">
    <property type="term" value="F:5'-3' DNA exonuclease activity"/>
    <property type="evidence" value="ECO:0007669"/>
    <property type="project" value="TreeGrafter"/>
</dbReference>
<evidence type="ECO:0000259" key="2">
    <source>
        <dbReference type="Pfam" id="PF02811"/>
    </source>
</evidence>
<dbReference type="GO" id="GO:0004534">
    <property type="term" value="F:5'-3' RNA exonuclease activity"/>
    <property type="evidence" value="ECO:0007669"/>
    <property type="project" value="TreeGrafter"/>
</dbReference>
<organism evidence="3 4">
    <name type="scientific">Zobellia amurskyensis</name>
    <dbReference type="NCBI Taxonomy" id="248905"/>
    <lineage>
        <taxon>Bacteria</taxon>
        <taxon>Pseudomonadati</taxon>
        <taxon>Bacteroidota</taxon>
        <taxon>Flavobacteriia</taxon>
        <taxon>Flavobacteriales</taxon>
        <taxon>Flavobacteriaceae</taxon>
        <taxon>Zobellia</taxon>
    </lineage>
</organism>
<feature type="transmembrane region" description="Helical" evidence="1">
    <location>
        <begin position="445"/>
        <end position="469"/>
    </location>
</feature>
<evidence type="ECO:0000313" key="4">
    <source>
        <dbReference type="Proteomes" id="UP000540519"/>
    </source>
</evidence>
<feature type="transmembrane region" description="Helical" evidence="1">
    <location>
        <begin position="111"/>
        <end position="130"/>
    </location>
</feature>
<dbReference type="InterPro" id="IPR052018">
    <property type="entry name" value="PHP_domain"/>
</dbReference>
<name>A0A7X2ZQR1_9FLAO</name>
<feature type="transmembrane region" description="Helical" evidence="1">
    <location>
        <begin position="373"/>
        <end position="393"/>
    </location>
</feature>
<dbReference type="Pfam" id="PF02811">
    <property type="entry name" value="PHP"/>
    <property type="match status" value="1"/>
</dbReference>
<dbReference type="PANTHER" id="PTHR42924">
    <property type="entry name" value="EXONUCLEASE"/>
    <property type="match status" value="1"/>
</dbReference>
<reference evidence="3 4" key="1">
    <citation type="journal article" date="2019" name="Mar. Drugs">
        <title>Comparative Genomics and CAZyme Genome Repertoires of Marine Zobellia amurskyensis KMM 3526(T) and Zobellia laminariae KMM 3676(T).</title>
        <authorList>
            <person name="Chernysheva N."/>
            <person name="Bystritskaya E."/>
            <person name="Stenkova A."/>
            <person name="Golovkin I."/>
            <person name="Nedashkovskaya O."/>
            <person name="Isaeva M."/>
        </authorList>
    </citation>
    <scope>NUCLEOTIDE SEQUENCE [LARGE SCALE GENOMIC DNA]</scope>
    <source>
        <strain evidence="3 4">KMM 3526</strain>
    </source>
</reference>